<evidence type="ECO:0000313" key="2">
    <source>
        <dbReference type="Proteomes" id="UP000294927"/>
    </source>
</evidence>
<evidence type="ECO:0000313" key="1">
    <source>
        <dbReference type="EMBL" id="TDV55427.1"/>
    </source>
</evidence>
<dbReference type="SUPFAM" id="SSF50475">
    <property type="entry name" value="FMN-binding split barrel"/>
    <property type="match status" value="1"/>
</dbReference>
<keyword evidence="2" id="KW-1185">Reference proteome</keyword>
<protein>
    <submittedName>
        <fullName evidence="1">Uncharacterized protein</fullName>
    </submittedName>
</protein>
<gene>
    <name evidence="1" type="ORF">CLV71_103668</name>
</gene>
<name>A0A4R7W1J8_9PSEU</name>
<comment type="caution">
    <text evidence="1">The sequence shown here is derived from an EMBL/GenBank/DDBJ whole genome shotgun (WGS) entry which is preliminary data.</text>
</comment>
<organism evidence="1 2">
    <name type="scientific">Actinophytocola oryzae</name>
    <dbReference type="NCBI Taxonomy" id="502181"/>
    <lineage>
        <taxon>Bacteria</taxon>
        <taxon>Bacillati</taxon>
        <taxon>Actinomycetota</taxon>
        <taxon>Actinomycetes</taxon>
        <taxon>Pseudonocardiales</taxon>
        <taxon>Pseudonocardiaceae</taxon>
    </lineage>
</organism>
<dbReference type="EMBL" id="SOCP01000003">
    <property type="protein sequence ID" value="TDV55427.1"/>
    <property type="molecule type" value="Genomic_DNA"/>
</dbReference>
<reference evidence="1 2" key="1">
    <citation type="submission" date="2019-03" db="EMBL/GenBank/DDBJ databases">
        <title>Genomic Encyclopedia of Archaeal and Bacterial Type Strains, Phase II (KMG-II): from individual species to whole genera.</title>
        <authorList>
            <person name="Goeker M."/>
        </authorList>
    </citation>
    <scope>NUCLEOTIDE SEQUENCE [LARGE SCALE GENOMIC DNA]</scope>
    <source>
        <strain evidence="1 2">DSM 45499</strain>
    </source>
</reference>
<dbReference type="RefSeq" id="WP_133902484.1">
    <property type="nucleotide sequence ID" value="NZ_SOCP01000003.1"/>
</dbReference>
<dbReference type="InterPro" id="IPR012349">
    <property type="entry name" value="Split_barrel_FMN-bd"/>
</dbReference>
<dbReference type="Gene3D" id="2.30.110.10">
    <property type="entry name" value="Electron Transport, Fmn-binding Protein, Chain A"/>
    <property type="match status" value="1"/>
</dbReference>
<dbReference type="AlphaFoldDB" id="A0A4R7W1J8"/>
<sequence>MGALRLAGAPVGCGWPRRPHVSCSYWSPTQDTAVAECDAEFLDDEPTRRKVWDLFEAAEPPLGYDPRILGADDHRDPNIIVLRMTPWRLATQSGAWRRPDIRLSATGGSAFVDR</sequence>
<proteinExistence type="predicted"/>
<dbReference type="Proteomes" id="UP000294927">
    <property type="component" value="Unassembled WGS sequence"/>
</dbReference>
<dbReference type="OrthoDB" id="3382273at2"/>
<accession>A0A4R7W1J8</accession>